<dbReference type="eggNOG" id="ENOG5032SY7">
    <property type="taxonomic scope" value="Bacteria"/>
</dbReference>
<dbReference type="HOGENOM" id="CLU_100483_0_0_9"/>
<gene>
    <name evidence="1" type="ORF">BN533_01004</name>
</gene>
<protein>
    <recommendedName>
        <fullName evidence="2">Prophage minor tail protein Z (GPZ)</fullName>
    </recommendedName>
</protein>
<name>R6IKL7_9FIRM</name>
<proteinExistence type="predicted"/>
<reference evidence="1" key="1">
    <citation type="submission" date="2012-11" db="EMBL/GenBank/DDBJ databases">
        <title>Dependencies among metagenomic species, viruses, plasmids and units of genetic variation.</title>
        <authorList>
            <person name="Nielsen H.B."/>
            <person name="Almeida M."/>
            <person name="Juncker A.S."/>
            <person name="Rasmussen S."/>
            <person name="Li J."/>
            <person name="Sunagawa S."/>
            <person name="Plichta D."/>
            <person name="Gautier L."/>
            <person name="Le Chatelier E."/>
            <person name="Peletier E."/>
            <person name="Bonde I."/>
            <person name="Nielsen T."/>
            <person name="Manichanh C."/>
            <person name="Arumugam M."/>
            <person name="Batto J."/>
            <person name="Santos M.B.Q.D."/>
            <person name="Blom N."/>
            <person name="Borruel N."/>
            <person name="Burgdorf K.S."/>
            <person name="Boumezbeur F."/>
            <person name="Casellas F."/>
            <person name="Dore J."/>
            <person name="Guarner F."/>
            <person name="Hansen T."/>
            <person name="Hildebrand F."/>
            <person name="Kaas R.S."/>
            <person name="Kennedy S."/>
            <person name="Kristiansen K."/>
            <person name="Kultima J.R."/>
            <person name="Leonard P."/>
            <person name="Levenez F."/>
            <person name="Lund O."/>
            <person name="Moumen B."/>
            <person name="Le Paslier D."/>
            <person name="Pons N."/>
            <person name="Pedersen O."/>
            <person name="Prifti E."/>
            <person name="Qin J."/>
            <person name="Raes J."/>
            <person name="Tap J."/>
            <person name="Tims S."/>
            <person name="Ussery D.W."/>
            <person name="Yamada T."/>
            <person name="MetaHit consortium"/>
            <person name="Renault P."/>
            <person name="Sicheritz-Ponten T."/>
            <person name="Bork P."/>
            <person name="Wang J."/>
            <person name="Brunak S."/>
            <person name="Ehrlich S.D."/>
        </authorList>
    </citation>
    <scope>NUCLEOTIDE SEQUENCE [LARGE SCALE GENOMIC DNA]</scope>
</reference>
<dbReference type="EMBL" id="CBDS010000067">
    <property type="protein sequence ID" value="CDB45931.1"/>
    <property type="molecule type" value="Genomic_DNA"/>
</dbReference>
<comment type="caution">
    <text evidence="1">The sequence shown here is derived from an EMBL/GenBank/DDBJ whole genome shotgun (WGS) entry which is preliminary data.</text>
</comment>
<organism evidence="1">
    <name type="scientific">Phascolarctobacterium faecium</name>
    <dbReference type="NCBI Taxonomy" id="33025"/>
    <lineage>
        <taxon>Bacteria</taxon>
        <taxon>Bacillati</taxon>
        <taxon>Bacillota</taxon>
        <taxon>Negativicutes</taxon>
        <taxon>Acidaminococcales</taxon>
        <taxon>Acidaminococcaceae</taxon>
        <taxon>Phascolarctobacterium</taxon>
    </lineage>
</organism>
<dbReference type="STRING" id="1262914.BN533_01004"/>
<evidence type="ECO:0008006" key="2">
    <source>
        <dbReference type="Google" id="ProtNLM"/>
    </source>
</evidence>
<evidence type="ECO:0000313" key="1">
    <source>
        <dbReference type="EMBL" id="CDB45931.1"/>
    </source>
</evidence>
<accession>R6IKL7</accession>
<dbReference type="RefSeq" id="WP_021717906.1">
    <property type="nucleotide sequence ID" value="NZ_DBFBMR010000023.1"/>
</dbReference>
<dbReference type="AlphaFoldDB" id="R6IKL7"/>
<sequence>MIKIEFDEKTLEIAQNLFAECPEQVKYAASRAINRTATAVRAELSGLIIEKYDISSANVKKAITIKRSMRKVLRGVVGTVGRMLPITYFNLSPKPKNIISALRAGEKIAKAGPMRVRVIRAGGFKNVPGLFVQQSSRSNYAGPMLRYLKTRYPLDIPYGPSIPQMAGNKDVLEDLAPFAEKVLNRRFLHEVSYRYGKFGGR</sequence>